<evidence type="ECO:0000259" key="4">
    <source>
        <dbReference type="Pfam" id="PF13193"/>
    </source>
</evidence>
<dbReference type="InterPro" id="IPR000873">
    <property type="entry name" value="AMP-dep_synth/lig_dom"/>
</dbReference>
<dbReference type="InterPro" id="IPR045851">
    <property type="entry name" value="AMP-bd_C_sf"/>
</dbReference>
<protein>
    <submittedName>
        <fullName evidence="5">AMP-binding protein</fullName>
    </submittedName>
</protein>
<name>A0A7M1QTB6_9ACTO</name>
<feature type="domain" description="AMP-binding enzyme C-terminal" evidence="4">
    <location>
        <begin position="436"/>
        <end position="512"/>
    </location>
</feature>
<evidence type="ECO:0000259" key="3">
    <source>
        <dbReference type="Pfam" id="PF00501"/>
    </source>
</evidence>
<reference evidence="5 6" key="1">
    <citation type="submission" date="2020-10" db="EMBL/GenBank/DDBJ databases">
        <title>Trueperella pecoris sp. nov. isolated from bovine and porcine specimens.</title>
        <authorList>
            <person name="Schoenecker L."/>
            <person name="Schnydrig P."/>
            <person name="Brodard I."/>
            <person name="Thomann A."/>
            <person name="Hemphill A."/>
            <person name="Rodriguez-Campos S."/>
            <person name="Perreten V."/>
            <person name="Jores J."/>
            <person name="Kittl S."/>
        </authorList>
    </citation>
    <scope>NUCLEOTIDE SEQUENCE [LARGE SCALE GENOMIC DNA]</scope>
    <source>
        <strain evidence="5 6">15A0121</strain>
    </source>
</reference>
<keyword evidence="6" id="KW-1185">Reference proteome</keyword>
<proteinExistence type="inferred from homology"/>
<comment type="similarity">
    <text evidence="1">Belongs to the ATP-dependent AMP-binding enzyme family.</text>
</comment>
<dbReference type="InterPro" id="IPR042099">
    <property type="entry name" value="ANL_N_sf"/>
</dbReference>
<dbReference type="GO" id="GO:0006631">
    <property type="term" value="P:fatty acid metabolic process"/>
    <property type="evidence" value="ECO:0007669"/>
    <property type="project" value="TreeGrafter"/>
</dbReference>
<accession>A0A7M1QTB6</accession>
<dbReference type="Proteomes" id="UP000595053">
    <property type="component" value="Chromosome"/>
</dbReference>
<organism evidence="5 6">
    <name type="scientific">Trueperella pecoris</name>
    <dbReference type="NCBI Taxonomy" id="2733571"/>
    <lineage>
        <taxon>Bacteria</taxon>
        <taxon>Bacillati</taxon>
        <taxon>Actinomycetota</taxon>
        <taxon>Actinomycetes</taxon>
        <taxon>Actinomycetales</taxon>
        <taxon>Actinomycetaceae</taxon>
        <taxon>Trueperella</taxon>
    </lineage>
</organism>
<feature type="domain" description="AMP-dependent synthetase/ligase" evidence="3">
    <location>
        <begin position="13"/>
        <end position="386"/>
    </location>
</feature>
<evidence type="ECO:0000313" key="5">
    <source>
        <dbReference type="EMBL" id="QOR45239.1"/>
    </source>
</evidence>
<dbReference type="AlphaFoldDB" id="A0A7M1QTB6"/>
<dbReference type="PANTHER" id="PTHR43201:SF5">
    <property type="entry name" value="MEDIUM-CHAIN ACYL-COA LIGASE ACSF2, MITOCHONDRIAL"/>
    <property type="match status" value="1"/>
</dbReference>
<dbReference type="Gene3D" id="3.40.50.12780">
    <property type="entry name" value="N-terminal domain of ligase-like"/>
    <property type="match status" value="1"/>
</dbReference>
<dbReference type="RefSeq" id="WP_197550901.1">
    <property type="nucleotide sequence ID" value="NZ_CP063213.1"/>
</dbReference>
<dbReference type="Pfam" id="PF00501">
    <property type="entry name" value="AMP-binding"/>
    <property type="match status" value="1"/>
</dbReference>
<evidence type="ECO:0000256" key="1">
    <source>
        <dbReference type="ARBA" id="ARBA00006432"/>
    </source>
</evidence>
<dbReference type="GO" id="GO:0031956">
    <property type="term" value="F:medium-chain fatty acid-CoA ligase activity"/>
    <property type="evidence" value="ECO:0007669"/>
    <property type="project" value="TreeGrafter"/>
</dbReference>
<keyword evidence="2" id="KW-0436">Ligase</keyword>
<dbReference type="Gene3D" id="3.30.300.30">
    <property type="match status" value="1"/>
</dbReference>
<evidence type="ECO:0000256" key="2">
    <source>
        <dbReference type="ARBA" id="ARBA00022598"/>
    </source>
</evidence>
<dbReference type="PANTHER" id="PTHR43201">
    <property type="entry name" value="ACYL-COA SYNTHETASE"/>
    <property type="match status" value="1"/>
</dbReference>
<dbReference type="EMBL" id="CP063213">
    <property type="protein sequence ID" value="QOR45239.1"/>
    <property type="molecule type" value="Genomic_DNA"/>
</dbReference>
<dbReference type="SUPFAM" id="SSF56801">
    <property type="entry name" value="Acetyl-CoA synthetase-like"/>
    <property type="match status" value="1"/>
</dbReference>
<gene>
    <name evidence="5" type="ORF">INS88_08125</name>
</gene>
<evidence type="ECO:0000313" key="6">
    <source>
        <dbReference type="Proteomes" id="UP000595053"/>
    </source>
</evidence>
<dbReference type="InterPro" id="IPR025110">
    <property type="entry name" value="AMP-bd_C"/>
</dbReference>
<sequence>MHKKPNYNSAHALDRAARAHPQRESIYYGGETITVVEAAVRTRKLAQMLAAAGVTEGDRVMLISHNSPYHLLLHVACARLGAIFVPVSPKVTRADHQAMIDFCAPRVVVLEAQLADLGMFTSPGTLLHLVIDDDAFTSAVATAISNGFYGISAAMEAQNGKFITTIKDGATALNSRQYPEGPAAMIFTSASAGAPKAVELTHEQLWWASRNFREGFEYDNHDTLLTVAPLTHIGGFNGTTLDLFSHGGKVVIVREFNPGRVLDLLEAHRVNMMFAVPTMYAALLDHPTFAERDLTNWRLPLIGGSVVPESLIKRLTSHGLYPLNVWGMTETAASGTYLPAEQLLERPGSIGRPFAHTEARVVDADGNDATEGELLVRGPNVVGAYWHDPEASAQAFRGGWLHTGDLVRLDADGFLWITGRLHNIISSGGVKLQAEEIQAVLAQMEGVSDCAVIGTPDETWGETVSAALVMQAGYDVPTLEEVQRHVGVFLARFKVPRKLIVVGGLPTNANGKADRNALAAMFAAAQSQ</sequence>
<dbReference type="Pfam" id="PF13193">
    <property type="entry name" value="AMP-binding_C"/>
    <property type="match status" value="1"/>
</dbReference>